<evidence type="ECO:0000256" key="3">
    <source>
        <dbReference type="ARBA" id="ARBA00023002"/>
    </source>
</evidence>
<dbReference type="GO" id="GO:0005737">
    <property type="term" value="C:cytoplasm"/>
    <property type="evidence" value="ECO:0007669"/>
    <property type="project" value="TreeGrafter"/>
</dbReference>
<evidence type="ECO:0000256" key="2">
    <source>
        <dbReference type="ARBA" id="ARBA00022857"/>
    </source>
</evidence>
<protein>
    <submittedName>
        <fullName evidence="4">NAD(P)-binding protein</fullName>
    </submittedName>
</protein>
<keyword evidence="3" id="KW-0560">Oxidoreductase</keyword>
<dbReference type="SUPFAM" id="SSF51735">
    <property type="entry name" value="NAD(P)-binding Rossmann-fold domains"/>
    <property type="match status" value="1"/>
</dbReference>
<comment type="similarity">
    <text evidence="1">Belongs to the short-chain dehydrogenases/reductases (SDR) family.</text>
</comment>
<evidence type="ECO:0000313" key="4">
    <source>
        <dbReference type="EMBL" id="KAE9388011.1"/>
    </source>
</evidence>
<dbReference type="PANTHER" id="PTHR43544">
    <property type="entry name" value="SHORT-CHAIN DEHYDROGENASE/REDUCTASE"/>
    <property type="match status" value="1"/>
</dbReference>
<dbReference type="PRINTS" id="PR00081">
    <property type="entry name" value="GDHRDH"/>
</dbReference>
<evidence type="ECO:0000313" key="5">
    <source>
        <dbReference type="Proteomes" id="UP000799118"/>
    </source>
</evidence>
<name>A0A6A4GQJ4_9AGAR</name>
<accession>A0A6A4GQJ4</accession>
<dbReference type="GO" id="GO:0016491">
    <property type="term" value="F:oxidoreductase activity"/>
    <property type="evidence" value="ECO:0007669"/>
    <property type="project" value="UniProtKB-KW"/>
</dbReference>
<keyword evidence="5" id="KW-1185">Reference proteome</keyword>
<dbReference type="InterPro" id="IPR051468">
    <property type="entry name" value="Fungal_SecMetab_SDRs"/>
</dbReference>
<dbReference type="Gene3D" id="3.40.50.720">
    <property type="entry name" value="NAD(P)-binding Rossmann-like Domain"/>
    <property type="match status" value="1"/>
</dbReference>
<reference evidence="4" key="1">
    <citation type="journal article" date="2019" name="Environ. Microbiol.">
        <title>Fungal ecological strategies reflected in gene transcription - a case study of two litter decomposers.</title>
        <authorList>
            <person name="Barbi F."/>
            <person name="Kohler A."/>
            <person name="Barry K."/>
            <person name="Baskaran P."/>
            <person name="Daum C."/>
            <person name="Fauchery L."/>
            <person name="Ihrmark K."/>
            <person name="Kuo A."/>
            <person name="LaButti K."/>
            <person name="Lipzen A."/>
            <person name="Morin E."/>
            <person name="Grigoriev I.V."/>
            <person name="Henrissat B."/>
            <person name="Lindahl B."/>
            <person name="Martin F."/>
        </authorList>
    </citation>
    <scope>NUCLEOTIDE SEQUENCE</scope>
    <source>
        <strain evidence="4">JB14</strain>
    </source>
</reference>
<keyword evidence="2" id="KW-0521">NADP</keyword>
<dbReference type="EMBL" id="ML769766">
    <property type="protein sequence ID" value="KAE9388011.1"/>
    <property type="molecule type" value="Genomic_DNA"/>
</dbReference>
<dbReference type="InterPro" id="IPR036291">
    <property type="entry name" value="NAD(P)-bd_dom_sf"/>
</dbReference>
<gene>
    <name evidence="4" type="ORF">BT96DRAFT_927284</name>
</gene>
<proteinExistence type="inferred from homology"/>
<dbReference type="OrthoDB" id="9876299at2759"/>
<dbReference type="Proteomes" id="UP000799118">
    <property type="component" value="Unassembled WGS sequence"/>
</dbReference>
<dbReference type="PANTHER" id="PTHR43544:SF7">
    <property type="entry name" value="NADB-LER2"/>
    <property type="match status" value="1"/>
</dbReference>
<evidence type="ECO:0000256" key="1">
    <source>
        <dbReference type="ARBA" id="ARBA00006484"/>
    </source>
</evidence>
<dbReference type="InterPro" id="IPR002347">
    <property type="entry name" value="SDR_fam"/>
</dbReference>
<dbReference type="AlphaFoldDB" id="A0A6A4GQJ4"/>
<dbReference type="Pfam" id="PF00106">
    <property type="entry name" value="adh_short"/>
    <property type="match status" value="1"/>
</dbReference>
<organism evidence="4 5">
    <name type="scientific">Gymnopus androsaceus JB14</name>
    <dbReference type="NCBI Taxonomy" id="1447944"/>
    <lineage>
        <taxon>Eukaryota</taxon>
        <taxon>Fungi</taxon>
        <taxon>Dikarya</taxon>
        <taxon>Basidiomycota</taxon>
        <taxon>Agaricomycotina</taxon>
        <taxon>Agaricomycetes</taxon>
        <taxon>Agaricomycetidae</taxon>
        <taxon>Agaricales</taxon>
        <taxon>Marasmiineae</taxon>
        <taxon>Omphalotaceae</taxon>
        <taxon>Gymnopus</taxon>
    </lineage>
</organism>
<sequence length="243" mass="26187">MSSDSTIWFINGASRGIGFAVMEKLLATNPSVFVYAGARDPAKALALQQMALKYPGKIEIVKYIAGDIDGNKDIAKVIQEKHGRVDVVLGAAGCGSYLGPAADTPPEVVRTHFETNAIGNLVLFQAMLSLLKASKNPKFIPLSSIGGSLTFTISLPLEVTAYAMRGFTFENEWIVCFPLSPGAVETDMFASNREMDKTGVLENVQDSISPEKCATLLVKIVDECTREKDGGEFVDIDGSKISW</sequence>